<dbReference type="PANTHER" id="PTHR42840">
    <property type="entry name" value="NAD(P)-BINDING ROSSMANN-FOLD SUPERFAMILY PROTEIN-RELATED"/>
    <property type="match status" value="1"/>
</dbReference>
<organism evidence="3 4">
    <name type="scientific">Cladonia borealis</name>
    <dbReference type="NCBI Taxonomy" id="184061"/>
    <lineage>
        <taxon>Eukaryota</taxon>
        <taxon>Fungi</taxon>
        <taxon>Dikarya</taxon>
        <taxon>Ascomycota</taxon>
        <taxon>Pezizomycotina</taxon>
        <taxon>Lecanoromycetes</taxon>
        <taxon>OSLEUM clade</taxon>
        <taxon>Lecanoromycetidae</taxon>
        <taxon>Lecanorales</taxon>
        <taxon>Lecanorineae</taxon>
        <taxon>Cladoniaceae</taxon>
        <taxon>Cladonia</taxon>
    </lineage>
</organism>
<dbReference type="SUPFAM" id="SSF55347">
    <property type="entry name" value="Glyceraldehyde-3-phosphate dehydrogenase-like, C-terminal domain"/>
    <property type="match status" value="1"/>
</dbReference>
<evidence type="ECO:0000313" key="4">
    <source>
        <dbReference type="Proteomes" id="UP001166286"/>
    </source>
</evidence>
<dbReference type="Pfam" id="PF02894">
    <property type="entry name" value="GFO_IDH_MocA_C"/>
    <property type="match status" value="1"/>
</dbReference>
<dbReference type="EMBL" id="JAFEKC020000022">
    <property type="protein sequence ID" value="KAK0507955.1"/>
    <property type="molecule type" value="Genomic_DNA"/>
</dbReference>
<dbReference type="GO" id="GO:0000166">
    <property type="term" value="F:nucleotide binding"/>
    <property type="evidence" value="ECO:0007669"/>
    <property type="project" value="InterPro"/>
</dbReference>
<name>A0AA39QRR4_9LECA</name>
<dbReference type="Gene3D" id="3.30.360.10">
    <property type="entry name" value="Dihydrodipicolinate Reductase, domain 2"/>
    <property type="match status" value="1"/>
</dbReference>
<dbReference type="GO" id="GO:0005737">
    <property type="term" value="C:cytoplasm"/>
    <property type="evidence" value="ECO:0007669"/>
    <property type="project" value="TreeGrafter"/>
</dbReference>
<dbReference type="GO" id="GO:0016491">
    <property type="term" value="F:oxidoreductase activity"/>
    <property type="evidence" value="ECO:0007669"/>
    <property type="project" value="TreeGrafter"/>
</dbReference>
<proteinExistence type="predicted"/>
<dbReference type="SUPFAM" id="SSF51735">
    <property type="entry name" value="NAD(P)-binding Rossmann-fold domains"/>
    <property type="match status" value="1"/>
</dbReference>
<evidence type="ECO:0008006" key="5">
    <source>
        <dbReference type="Google" id="ProtNLM"/>
    </source>
</evidence>
<dbReference type="InterPro" id="IPR004104">
    <property type="entry name" value="Gfo/Idh/MocA-like_OxRdtase_C"/>
</dbReference>
<feature type="domain" description="Gfo/Idh/MocA-like oxidoreductase C-terminal" evidence="2">
    <location>
        <begin position="152"/>
        <end position="301"/>
    </location>
</feature>
<keyword evidence="4" id="KW-1185">Reference proteome</keyword>
<protein>
    <recommendedName>
        <fullName evidence="5">Oxidoreductase</fullName>
    </recommendedName>
</protein>
<feature type="domain" description="Gfo/Idh/MocA-like oxidoreductase N-terminal" evidence="1">
    <location>
        <begin position="3"/>
        <end position="120"/>
    </location>
</feature>
<dbReference type="GO" id="GO:0006740">
    <property type="term" value="P:NADPH regeneration"/>
    <property type="evidence" value="ECO:0007669"/>
    <property type="project" value="TreeGrafter"/>
</dbReference>
<dbReference type="Gene3D" id="3.40.50.720">
    <property type="entry name" value="NAD(P)-binding Rossmann-like Domain"/>
    <property type="match status" value="1"/>
</dbReference>
<dbReference type="AlphaFoldDB" id="A0AA39QRR4"/>
<sequence length="343" mass="37912">MSIGVAIIGGGIFAREEHLPAVQASKDLTLKAIWSRSLESAQNLGADADVDIYCEDSGSGKSFNDLLKRVDIQAVIIELPIPNQPEYIRRALSAGKHVLSEKPIAENLKDAQELTRWYHEDHDSKRVTWSVAENFRYLNSFEYAREQVHRAGRLLGFRVKVYSMVKPGGKYFETAWRKNPTHQGGFLLDGGVHHTAGLRLLLGSENIVTRLSAYTNQNQEHLPPVDTVDATMKTHTGATGTFSLSMGTTFTGSEWSIACEGGSVSISRSTVTTVFDGKEEKVEIEDERSGVPPEVRKWGEALSAGKRNEKQIPEEALADLELLENMLKSGEANGQPMDCRLQI</sequence>
<reference evidence="3" key="1">
    <citation type="submission" date="2023-03" db="EMBL/GenBank/DDBJ databases">
        <title>Complete genome of Cladonia borealis.</title>
        <authorList>
            <person name="Park H."/>
        </authorList>
    </citation>
    <scope>NUCLEOTIDE SEQUENCE</scope>
    <source>
        <strain evidence="3">ANT050790</strain>
    </source>
</reference>
<comment type="caution">
    <text evidence="3">The sequence shown here is derived from an EMBL/GenBank/DDBJ whole genome shotgun (WGS) entry which is preliminary data.</text>
</comment>
<gene>
    <name evidence="3" type="ORF">JMJ35_009844</name>
</gene>
<evidence type="ECO:0000259" key="1">
    <source>
        <dbReference type="Pfam" id="PF01408"/>
    </source>
</evidence>
<dbReference type="PANTHER" id="PTHR42840:SF5">
    <property type="entry name" value="NAD(P)-BINDING ROSSMANN-FOLD SUPERFAMILY PROTEIN"/>
    <property type="match status" value="1"/>
</dbReference>
<dbReference type="Pfam" id="PF01408">
    <property type="entry name" value="GFO_IDH_MocA"/>
    <property type="match status" value="1"/>
</dbReference>
<dbReference type="Proteomes" id="UP001166286">
    <property type="component" value="Unassembled WGS sequence"/>
</dbReference>
<evidence type="ECO:0000259" key="2">
    <source>
        <dbReference type="Pfam" id="PF02894"/>
    </source>
</evidence>
<dbReference type="InterPro" id="IPR000683">
    <property type="entry name" value="Gfo/Idh/MocA-like_OxRdtase_N"/>
</dbReference>
<accession>A0AA39QRR4</accession>
<dbReference type="InterPro" id="IPR036291">
    <property type="entry name" value="NAD(P)-bd_dom_sf"/>
</dbReference>
<evidence type="ECO:0000313" key="3">
    <source>
        <dbReference type="EMBL" id="KAK0507955.1"/>
    </source>
</evidence>